<dbReference type="Pfam" id="PF10327">
    <property type="entry name" value="7TM_GPCR_Sri"/>
    <property type="match status" value="1"/>
</dbReference>
<feature type="transmembrane region" description="Helical" evidence="1">
    <location>
        <begin position="20"/>
        <end position="41"/>
    </location>
</feature>
<reference evidence="3" key="1">
    <citation type="submission" date="2011-07" db="EMBL/GenBank/DDBJ databases">
        <authorList>
            <consortium name="Caenorhabditis brenneri Sequencing and Analysis Consortium"/>
            <person name="Wilson R.K."/>
        </authorList>
    </citation>
    <scope>NUCLEOTIDE SEQUENCE [LARGE SCALE GENOMIC DNA]</scope>
    <source>
        <strain evidence="3">PB2801</strain>
    </source>
</reference>
<feature type="transmembrane region" description="Helical" evidence="1">
    <location>
        <begin position="103"/>
        <end position="124"/>
    </location>
</feature>
<keyword evidence="1" id="KW-1133">Transmembrane helix</keyword>
<dbReference type="InterPro" id="IPR019429">
    <property type="entry name" value="7TM_GPCR_serpentine_rcpt_Sri"/>
</dbReference>
<feature type="transmembrane region" description="Helical" evidence="1">
    <location>
        <begin position="145"/>
        <end position="165"/>
    </location>
</feature>
<sequence length="179" mass="20649">MKTIEMAKKFTKALVIQTSFVSIIVLIPTATFTWVIFSWYHNQVLNNLILIILAQYGTGHTIIFSTLTDVHLTFLMQPIPLYLLPASFTVGLLSEYFDVSSHVCTMMTAFIALCQLECLVLRFLKKHQSIAVILKMHVIPKHLLYFNYFLTVLLPITTTVYFELIRVTKEKQLDFIQNV</sequence>
<keyword evidence="1" id="KW-0812">Transmembrane</keyword>
<organism evidence="3">
    <name type="scientific">Caenorhabditis brenneri</name>
    <name type="common">Nematode worm</name>
    <dbReference type="NCBI Taxonomy" id="135651"/>
    <lineage>
        <taxon>Eukaryota</taxon>
        <taxon>Metazoa</taxon>
        <taxon>Ecdysozoa</taxon>
        <taxon>Nematoda</taxon>
        <taxon>Chromadorea</taxon>
        <taxon>Rhabditida</taxon>
        <taxon>Rhabditina</taxon>
        <taxon>Rhabditomorpha</taxon>
        <taxon>Rhabditoidea</taxon>
        <taxon>Rhabditidae</taxon>
        <taxon>Peloderinae</taxon>
        <taxon>Caenorhabditis</taxon>
    </lineage>
</organism>
<dbReference type="PANTHER" id="PTHR45830">
    <property type="entry name" value="SERPENTINE RECEPTOR, CLASS I"/>
    <property type="match status" value="1"/>
</dbReference>
<dbReference type="HOGENOM" id="CLU_1504744_0_0_1"/>
<keyword evidence="3" id="KW-1185">Reference proteome</keyword>
<evidence type="ECO:0000313" key="3">
    <source>
        <dbReference type="Proteomes" id="UP000008068"/>
    </source>
</evidence>
<evidence type="ECO:0000313" key="2">
    <source>
        <dbReference type="EMBL" id="EGT31132.1"/>
    </source>
</evidence>
<dbReference type="OrthoDB" id="5869954at2759"/>
<accession>G0M8T1</accession>
<keyword evidence="1" id="KW-0472">Membrane</keyword>
<proteinExistence type="predicted"/>
<name>G0M8T1_CAEBE</name>
<dbReference type="PANTHER" id="PTHR45830:SF3">
    <property type="entry name" value="G PROTEIN-COUPLED RECEPTOR-RELATED"/>
    <property type="match status" value="1"/>
</dbReference>
<evidence type="ECO:0000256" key="1">
    <source>
        <dbReference type="SAM" id="Phobius"/>
    </source>
</evidence>
<gene>
    <name evidence="2" type="ORF">CAEBREN_01647</name>
</gene>
<dbReference type="InParanoid" id="G0M8T1"/>
<dbReference type="EMBL" id="GL379787">
    <property type="protein sequence ID" value="EGT31132.1"/>
    <property type="molecule type" value="Genomic_DNA"/>
</dbReference>
<dbReference type="AlphaFoldDB" id="G0M8T1"/>
<protein>
    <submittedName>
        <fullName evidence="2">Uncharacterized protein</fullName>
    </submittedName>
</protein>
<feature type="transmembrane region" description="Helical" evidence="1">
    <location>
        <begin position="47"/>
        <end position="67"/>
    </location>
</feature>
<dbReference type="Proteomes" id="UP000008068">
    <property type="component" value="Unassembled WGS sequence"/>
</dbReference>